<proteinExistence type="predicted"/>
<accession>A0A4Y7TA14</accession>
<gene>
    <name evidence="2" type="ORF">FA13DRAFT_495266</name>
</gene>
<dbReference type="AlphaFoldDB" id="A0A4Y7TA14"/>
<dbReference type="STRING" id="71717.A0A4Y7TA14"/>
<comment type="caution">
    <text evidence="2">The sequence shown here is derived from an EMBL/GenBank/DDBJ whole genome shotgun (WGS) entry which is preliminary data.</text>
</comment>
<evidence type="ECO:0000313" key="3">
    <source>
        <dbReference type="Proteomes" id="UP000298030"/>
    </source>
</evidence>
<evidence type="ECO:0000313" key="2">
    <source>
        <dbReference type="EMBL" id="TEB30778.1"/>
    </source>
</evidence>
<feature type="region of interest" description="Disordered" evidence="1">
    <location>
        <begin position="177"/>
        <end position="197"/>
    </location>
</feature>
<keyword evidence="3" id="KW-1185">Reference proteome</keyword>
<sequence>MGTVISFLIGNQGDWPDTWPPFGEDDSVGPSKTNTPHTPTERDVLDVKKTLMDHLPLELVDVVLDDAEYWPVLICHNESTPARSIAAMSFPLHNASYCYFISPKVPETSYLDGSRFKVRKILFRICSRDQGWGGDPGLTDPYAGSWTWFEAAIIRGLGGEAFVNEPDAVARQIQGSSVLPPASNAPSDTPDASPGPLQVLHPFNRTRVWMLQRNLRANREEALHEVAWTNADDDSAKKDTNEVLDKSGTGTGYGFVRSLEPGDRIAVYARAQYPGWVNHVRGVEIQIFYSA</sequence>
<dbReference type="OrthoDB" id="66095at2759"/>
<organism evidence="2 3">
    <name type="scientific">Coprinellus micaceus</name>
    <name type="common">Glistening ink-cap mushroom</name>
    <name type="synonym">Coprinus micaceus</name>
    <dbReference type="NCBI Taxonomy" id="71717"/>
    <lineage>
        <taxon>Eukaryota</taxon>
        <taxon>Fungi</taxon>
        <taxon>Dikarya</taxon>
        <taxon>Basidiomycota</taxon>
        <taxon>Agaricomycotina</taxon>
        <taxon>Agaricomycetes</taxon>
        <taxon>Agaricomycetidae</taxon>
        <taxon>Agaricales</taxon>
        <taxon>Agaricineae</taxon>
        <taxon>Psathyrellaceae</taxon>
        <taxon>Coprinellus</taxon>
    </lineage>
</organism>
<reference evidence="2 3" key="1">
    <citation type="journal article" date="2019" name="Nat. Ecol. Evol.">
        <title>Megaphylogeny resolves global patterns of mushroom evolution.</title>
        <authorList>
            <person name="Varga T."/>
            <person name="Krizsan K."/>
            <person name="Foldi C."/>
            <person name="Dima B."/>
            <person name="Sanchez-Garcia M."/>
            <person name="Sanchez-Ramirez S."/>
            <person name="Szollosi G.J."/>
            <person name="Szarkandi J.G."/>
            <person name="Papp V."/>
            <person name="Albert L."/>
            <person name="Andreopoulos W."/>
            <person name="Angelini C."/>
            <person name="Antonin V."/>
            <person name="Barry K.W."/>
            <person name="Bougher N.L."/>
            <person name="Buchanan P."/>
            <person name="Buyck B."/>
            <person name="Bense V."/>
            <person name="Catcheside P."/>
            <person name="Chovatia M."/>
            <person name="Cooper J."/>
            <person name="Damon W."/>
            <person name="Desjardin D."/>
            <person name="Finy P."/>
            <person name="Geml J."/>
            <person name="Haridas S."/>
            <person name="Hughes K."/>
            <person name="Justo A."/>
            <person name="Karasinski D."/>
            <person name="Kautmanova I."/>
            <person name="Kiss B."/>
            <person name="Kocsube S."/>
            <person name="Kotiranta H."/>
            <person name="LaButti K.M."/>
            <person name="Lechner B.E."/>
            <person name="Liimatainen K."/>
            <person name="Lipzen A."/>
            <person name="Lukacs Z."/>
            <person name="Mihaltcheva S."/>
            <person name="Morgado L.N."/>
            <person name="Niskanen T."/>
            <person name="Noordeloos M.E."/>
            <person name="Ohm R.A."/>
            <person name="Ortiz-Santana B."/>
            <person name="Ovrebo C."/>
            <person name="Racz N."/>
            <person name="Riley R."/>
            <person name="Savchenko A."/>
            <person name="Shiryaev A."/>
            <person name="Soop K."/>
            <person name="Spirin V."/>
            <person name="Szebenyi C."/>
            <person name="Tomsovsky M."/>
            <person name="Tulloss R.E."/>
            <person name="Uehling J."/>
            <person name="Grigoriev I.V."/>
            <person name="Vagvolgyi C."/>
            <person name="Papp T."/>
            <person name="Martin F.M."/>
            <person name="Miettinen O."/>
            <person name="Hibbett D.S."/>
            <person name="Nagy L.G."/>
        </authorList>
    </citation>
    <scope>NUCLEOTIDE SEQUENCE [LARGE SCALE GENOMIC DNA]</scope>
    <source>
        <strain evidence="2 3">FP101781</strain>
    </source>
</reference>
<evidence type="ECO:0000256" key="1">
    <source>
        <dbReference type="SAM" id="MobiDB-lite"/>
    </source>
</evidence>
<protein>
    <submittedName>
        <fullName evidence="2">Uncharacterized protein</fullName>
    </submittedName>
</protein>
<dbReference type="EMBL" id="QPFP01000021">
    <property type="protein sequence ID" value="TEB30778.1"/>
    <property type="molecule type" value="Genomic_DNA"/>
</dbReference>
<dbReference type="Proteomes" id="UP000298030">
    <property type="component" value="Unassembled WGS sequence"/>
</dbReference>
<name>A0A4Y7TA14_COPMI</name>
<feature type="region of interest" description="Disordered" evidence="1">
    <location>
        <begin position="15"/>
        <end position="40"/>
    </location>
</feature>